<accession>D8PS78</accession>
<evidence type="ECO:0000256" key="6">
    <source>
        <dbReference type="ARBA" id="ARBA00035137"/>
    </source>
</evidence>
<evidence type="ECO:0000256" key="4">
    <source>
        <dbReference type="ARBA" id="ARBA00023128"/>
    </source>
</evidence>
<keyword evidence="3" id="KW-0689">Ribosomal protein</keyword>
<dbReference type="AlphaFoldDB" id="D8PS78"/>
<keyword evidence="9" id="KW-1185">Reference proteome</keyword>
<dbReference type="GO" id="GO:0003735">
    <property type="term" value="F:structural constituent of ribosome"/>
    <property type="evidence" value="ECO:0007669"/>
    <property type="project" value="InterPro"/>
</dbReference>
<evidence type="ECO:0000256" key="2">
    <source>
        <dbReference type="ARBA" id="ARBA00009864"/>
    </source>
</evidence>
<evidence type="ECO:0000256" key="7">
    <source>
        <dbReference type="ARBA" id="ARBA00035421"/>
    </source>
</evidence>
<organism evidence="9">
    <name type="scientific">Schizophyllum commune (strain H4-8 / FGSC 9210)</name>
    <name type="common">Split gill fungus</name>
    <dbReference type="NCBI Taxonomy" id="578458"/>
    <lineage>
        <taxon>Eukaryota</taxon>
        <taxon>Fungi</taxon>
        <taxon>Dikarya</taxon>
        <taxon>Basidiomycota</taxon>
        <taxon>Agaricomycotina</taxon>
        <taxon>Agaricomycetes</taxon>
        <taxon>Agaricomycetidae</taxon>
        <taxon>Agaricales</taxon>
        <taxon>Schizophyllaceae</taxon>
        <taxon>Schizophyllum</taxon>
    </lineage>
</organism>
<dbReference type="STRING" id="578458.D8PS78"/>
<dbReference type="Pfam" id="PF13741">
    <property type="entry name" value="MRP-S25"/>
    <property type="match status" value="1"/>
</dbReference>
<evidence type="ECO:0000256" key="1">
    <source>
        <dbReference type="ARBA" id="ARBA00004173"/>
    </source>
</evidence>
<dbReference type="InParanoid" id="D8PS78"/>
<dbReference type="FunCoup" id="D8PS78">
    <property type="interactions" value="228"/>
</dbReference>
<evidence type="ECO:0000313" key="8">
    <source>
        <dbReference type="EMBL" id="EFJ03894.1"/>
    </source>
</evidence>
<dbReference type="InterPro" id="IPR016939">
    <property type="entry name" value="Ribosomal_mS23_fun"/>
</dbReference>
<dbReference type="PANTHER" id="PTHR37799:SF1">
    <property type="entry name" value="SMALL RIBOSOMAL SUBUNIT PROTEIN MS23"/>
    <property type="match status" value="1"/>
</dbReference>
<evidence type="ECO:0000256" key="3">
    <source>
        <dbReference type="ARBA" id="ARBA00022980"/>
    </source>
</evidence>
<dbReference type="VEuPathDB" id="FungiDB:SCHCODRAFT_02610471"/>
<dbReference type="eggNOG" id="ENOG502RZQQ">
    <property type="taxonomic scope" value="Eukaryota"/>
</dbReference>
<reference evidence="8 9" key="1">
    <citation type="journal article" date="2010" name="Nat. Biotechnol.">
        <title>Genome sequence of the model mushroom Schizophyllum commune.</title>
        <authorList>
            <person name="Ohm R.A."/>
            <person name="de Jong J.F."/>
            <person name="Lugones L.G."/>
            <person name="Aerts A."/>
            <person name="Kothe E."/>
            <person name="Stajich J.E."/>
            <person name="de Vries R.P."/>
            <person name="Record E."/>
            <person name="Levasseur A."/>
            <person name="Baker S.E."/>
            <person name="Bartholomew K.A."/>
            <person name="Coutinho P.M."/>
            <person name="Erdmann S."/>
            <person name="Fowler T.J."/>
            <person name="Gathman A.C."/>
            <person name="Lombard V."/>
            <person name="Henrissat B."/>
            <person name="Knabe N."/>
            <person name="Kuees U."/>
            <person name="Lilly W.W."/>
            <person name="Lindquist E."/>
            <person name="Lucas S."/>
            <person name="Magnuson J.K."/>
            <person name="Piumi F."/>
            <person name="Raudaskoski M."/>
            <person name="Salamov A."/>
            <person name="Schmutz J."/>
            <person name="Schwarze F.W.M.R."/>
            <person name="vanKuyk P.A."/>
            <person name="Horton J.S."/>
            <person name="Grigoriev I.V."/>
            <person name="Woesten H.A.B."/>
        </authorList>
    </citation>
    <scope>NUCLEOTIDE SEQUENCE [LARGE SCALE GENOMIC DNA]</scope>
    <source>
        <strain evidence="9">H4-8 / FGSC 9210</strain>
    </source>
</reference>
<gene>
    <name evidence="8" type="ORF">SCHCODRAFT_64860</name>
</gene>
<dbReference type="PANTHER" id="PTHR37799">
    <property type="entry name" value="37S RIBOSOMAL PROTEIN S25, MITOCHONDRIAL"/>
    <property type="match status" value="1"/>
</dbReference>
<protein>
    <recommendedName>
        <fullName evidence="6">Small ribosomal subunit protein mS23</fullName>
    </recommendedName>
    <alternativeName>
        <fullName evidence="7">37S ribosomal protein S25, mitochondrial</fullName>
    </alternativeName>
</protein>
<dbReference type="GO" id="GO:0005763">
    <property type="term" value="C:mitochondrial small ribosomal subunit"/>
    <property type="evidence" value="ECO:0007669"/>
    <property type="project" value="InterPro"/>
</dbReference>
<dbReference type="GeneID" id="9585100"/>
<dbReference type="OMA" id="ENWKIWA"/>
<comment type="similarity">
    <text evidence="2">Belongs to the mitochondrion-specific ribosomal protein mS23 family.</text>
</comment>
<dbReference type="RefSeq" id="XP_003038796.1">
    <property type="nucleotide sequence ID" value="XM_003038750.1"/>
</dbReference>
<dbReference type="KEGG" id="scm:SCHCO_02610471"/>
<dbReference type="OrthoDB" id="5542239at2759"/>
<dbReference type="HOGENOM" id="CLU_068101_0_0_1"/>
<evidence type="ECO:0000256" key="5">
    <source>
        <dbReference type="ARBA" id="ARBA00023274"/>
    </source>
</evidence>
<dbReference type="EMBL" id="GL377302">
    <property type="protein sequence ID" value="EFJ03894.1"/>
    <property type="molecule type" value="Genomic_DNA"/>
</dbReference>
<keyword evidence="4" id="KW-0496">Mitochondrion</keyword>
<proteinExistence type="inferred from homology"/>
<evidence type="ECO:0000313" key="9">
    <source>
        <dbReference type="Proteomes" id="UP000007431"/>
    </source>
</evidence>
<sequence length="296" mass="33493">MVNARRFANQVHKQAARLMRGGGMDKEPKWYQSVLAFPPLPLPGKMPATRSEFDAKPRDVEAFYSNRSKQQPNTTPHPLTIYYLEDDIRRQFFRDHPFETFRPTTLVEGKRIAAPNPVTGKMWTRLRQRGHNPRAEDAVQFALNLYVHHDLPLSEAYRRSVAQFRALRGERQTAVQVAALEARSLGAIFGHSEIEHVFEKMKRGLAGWQRAAAIDEGEMAARKRWKAVADRYEGTVEWTRGEKYVRLWRDGVRPTYSPAISQPTSALGIAPPTAADAAQAASAPTADYVSMLPQRA</sequence>
<keyword evidence="5" id="KW-0687">Ribonucleoprotein</keyword>
<name>D8PS78_SCHCM</name>
<comment type="subcellular location">
    <subcellularLocation>
        <location evidence="1">Mitochondrion</location>
    </subcellularLocation>
</comment>
<dbReference type="Proteomes" id="UP000007431">
    <property type="component" value="Unassembled WGS sequence"/>
</dbReference>